<reference evidence="2 3" key="1">
    <citation type="submission" date="2018-04" db="EMBL/GenBank/DDBJ databases">
        <title>Camelliibacillus theae gen. nov., sp. nov., isolated from Pu'er tea.</title>
        <authorList>
            <person name="Niu L."/>
        </authorList>
    </citation>
    <scope>NUCLEOTIDE SEQUENCE [LARGE SCALE GENOMIC DNA]</scope>
    <source>
        <strain evidence="2 3">T8</strain>
    </source>
</reference>
<dbReference type="InterPro" id="IPR010982">
    <property type="entry name" value="Lambda_DNA-bd_dom_sf"/>
</dbReference>
<dbReference type="SUPFAM" id="SSF47413">
    <property type="entry name" value="lambda repressor-like DNA-binding domains"/>
    <property type="match status" value="1"/>
</dbReference>
<dbReference type="RefSeq" id="WP_116556275.1">
    <property type="nucleotide sequence ID" value="NZ_QCZG01000069.1"/>
</dbReference>
<dbReference type="GO" id="GO:0003677">
    <property type="term" value="F:DNA binding"/>
    <property type="evidence" value="ECO:0007669"/>
    <property type="project" value="InterPro"/>
</dbReference>
<protein>
    <submittedName>
        <fullName evidence="2">Transcriptional regulator</fullName>
    </submittedName>
</protein>
<gene>
    <name evidence="2" type="ORF">DCC39_18030</name>
</gene>
<dbReference type="Gene3D" id="1.10.260.40">
    <property type="entry name" value="lambda repressor-like DNA-binding domains"/>
    <property type="match status" value="1"/>
</dbReference>
<evidence type="ECO:0000313" key="3">
    <source>
        <dbReference type="Proteomes" id="UP000245998"/>
    </source>
</evidence>
<dbReference type="Pfam" id="PF01381">
    <property type="entry name" value="HTH_3"/>
    <property type="match status" value="1"/>
</dbReference>
<proteinExistence type="predicted"/>
<feature type="domain" description="HTH cro/C1-type" evidence="1">
    <location>
        <begin position="20"/>
        <end position="63"/>
    </location>
</feature>
<dbReference type="Proteomes" id="UP000245998">
    <property type="component" value="Unassembled WGS sequence"/>
</dbReference>
<dbReference type="CDD" id="cd00093">
    <property type="entry name" value="HTH_XRE"/>
    <property type="match status" value="1"/>
</dbReference>
<keyword evidence="3" id="KW-1185">Reference proteome</keyword>
<sequence>MFSFFGLGKSRTKFGSWIDKKEITQLEIEKLSGLSRRTISRLCNDKEYRPKFSTVTKIKKALDKLGESVPDDYFHM</sequence>
<evidence type="ECO:0000259" key="1">
    <source>
        <dbReference type="Pfam" id="PF01381"/>
    </source>
</evidence>
<comment type="caution">
    <text evidence="2">The sequence shown here is derived from an EMBL/GenBank/DDBJ whole genome shotgun (WGS) entry which is preliminary data.</text>
</comment>
<dbReference type="EMBL" id="QCZG01000069">
    <property type="protein sequence ID" value="PWA05485.1"/>
    <property type="molecule type" value="Genomic_DNA"/>
</dbReference>
<dbReference type="AlphaFoldDB" id="A0A2U1JKE4"/>
<dbReference type="OrthoDB" id="7568952at2"/>
<name>A0A2U1JKE4_9BACI</name>
<dbReference type="InterPro" id="IPR001387">
    <property type="entry name" value="Cro/C1-type_HTH"/>
</dbReference>
<accession>A0A2U1JKE4</accession>
<evidence type="ECO:0000313" key="2">
    <source>
        <dbReference type="EMBL" id="PWA05485.1"/>
    </source>
</evidence>
<organism evidence="2 3">
    <name type="scientific">Pueribacillus theae</name>
    <dbReference type="NCBI Taxonomy" id="2171751"/>
    <lineage>
        <taxon>Bacteria</taxon>
        <taxon>Bacillati</taxon>
        <taxon>Bacillota</taxon>
        <taxon>Bacilli</taxon>
        <taxon>Bacillales</taxon>
        <taxon>Bacillaceae</taxon>
        <taxon>Pueribacillus</taxon>
    </lineage>
</organism>